<accession>A0ABQ4YT53</accession>
<keyword evidence="2" id="KW-0548">Nucleotidyltransferase</keyword>
<feature type="domain" description="Reverse transcriptase" evidence="1">
    <location>
        <begin position="659"/>
        <end position="944"/>
    </location>
</feature>
<reference evidence="2" key="2">
    <citation type="submission" date="2022-01" db="EMBL/GenBank/DDBJ databases">
        <authorList>
            <person name="Yamashiro T."/>
            <person name="Shiraishi A."/>
            <person name="Satake H."/>
            <person name="Nakayama K."/>
        </authorList>
    </citation>
    <scope>NUCLEOTIDE SEQUENCE</scope>
</reference>
<proteinExistence type="predicted"/>
<dbReference type="PROSITE" id="PS50878">
    <property type="entry name" value="RT_POL"/>
    <property type="match status" value="1"/>
</dbReference>
<dbReference type="InterPro" id="IPR036691">
    <property type="entry name" value="Endo/exonu/phosph_ase_sf"/>
</dbReference>
<dbReference type="InterPro" id="IPR043502">
    <property type="entry name" value="DNA/RNA_pol_sf"/>
</dbReference>
<sequence length="1092" mass="123658">MYVLRMVDNLDRLIENLCTIWIDRYRNYKPVTPSDSSPTIVLDESWVSEKDLSCSLMGKTKDINALSNLYVILANEGFDNVNLTYLGGYLVLIDVGSLSSKEKLFRHVGAASWFVELIPASNSFVSENRLVWISVEGLPIKSWNNVVFAKIVSPWGTLANIDAEDDTAKYWIRVKELEAWIPEFNNECSDTSSFDEEDIDEDPFGIYELLNKNKDKEDSKVEDPMFPPGFTPKVIDDTVGENVSGSINQLNTNSHGNKDGISYVKNGSKQSLKIKTGGSNLQVMEDLVEIRELNRKFKVNFVAIQETKLENIDFFAIKALWGNFSYDFAVSPSVGYSGGLLCVWDPNMFSKESVTISDSFLAIRGTWISSSTKLLIVSVYAPQDLSEKKSLWEYISHMIDLWEGESIILGDFNKVRSEHERFGTTFNDAGANAFNHFISSAGLIDLPLEGYSYTWALKFASKMSILDRFLISDGLLSVFPSLSALCLDMHLSDHRPILMRELAVDYGPSPFRVFHSCISLLKKKFQALKASIKAWYKEDNQRSNVARLTIQSRITELDKIFDKGKGNEGLVIERTSLLKDLQDINARYSLDLAQKAKILWSIEGDENSKYFHGIINKKRSQLAICGVLVEGDWIDEPYKNENIESTVTYEEIKKAVWDCGTNKSPGPDGFTFDFIRRYWKIMDQDMANAIREFFVSMKDFRPITLIGCIYKIIAKTMVNRLSLVISDLISDVQSAFVANRQILDGPFIHNELLSWCRYHKTKALIFKVDFEKAFESVRWDYLDDILNNFGCGSKWRGWIQGCLNSAMGFILVNGSPTPEFKFHKGLKQGDPLSPFLFIWVMESLHLSFSNILNAGLFKGIRIDDSLSLSHLFYADDVVFIGKCEKSNFTTIVHMLKHFFLASGLKINIHKSKLIGIGIEEVKMAVNLIGCTTFSTPFNYLGVKVWISSSRSKSWDDVLAKISSRLSKCNSIGGRYTLTKSVLSSLPLYHMSIYKVPMGVLNNMESIRRRFFNGVDKDERKMSMIGWNKILASKKKGGLGVSSFFALIELSCSNRFGGFYLMALFIKAMYGDRGSLDNPGLVSRNSLWNNIIR</sequence>
<protein>
    <submittedName>
        <fullName evidence="2">RNA-directed DNA polymerase, eukaryota</fullName>
    </submittedName>
</protein>
<dbReference type="GO" id="GO:0003964">
    <property type="term" value="F:RNA-directed DNA polymerase activity"/>
    <property type="evidence" value="ECO:0007669"/>
    <property type="project" value="UniProtKB-KW"/>
</dbReference>
<evidence type="ECO:0000313" key="2">
    <source>
        <dbReference type="EMBL" id="GJS80621.1"/>
    </source>
</evidence>
<dbReference type="Gene3D" id="3.60.10.10">
    <property type="entry name" value="Endonuclease/exonuclease/phosphatase"/>
    <property type="match status" value="1"/>
</dbReference>
<reference evidence="2" key="1">
    <citation type="journal article" date="2022" name="Int. J. Mol. Sci.">
        <title>Draft Genome of Tanacetum Coccineum: Genomic Comparison of Closely Related Tanacetum-Family Plants.</title>
        <authorList>
            <person name="Yamashiro T."/>
            <person name="Shiraishi A."/>
            <person name="Nakayama K."/>
            <person name="Satake H."/>
        </authorList>
    </citation>
    <scope>NUCLEOTIDE SEQUENCE</scope>
</reference>
<gene>
    <name evidence="2" type="ORF">Tco_0730502</name>
</gene>
<evidence type="ECO:0000313" key="3">
    <source>
        <dbReference type="Proteomes" id="UP001151760"/>
    </source>
</evidence>
<dbReference type="Proteomes" id="UP001151760">
    <property type="component" value="Unassembled WGS sequence"/>
</dbReference>
<name>A0ABQ4YT53_9ASTR</name>
<dbReference type="PANTHER" id="PTHR33116:SF78">
    <property type="entry name" value="OS12G0587133 PROTEIN"/>
    <property type="match status" value="1"/>
</dbReference>
<dbReference type="InterPro" id="IPR005135">
    <property type="entry name" value="Endo/exonuclease/phosphatase"/>
</dbReference>
<keyword evidence="3" id="KW-1185">Reference proteome</keyword>
<dbReference type="SUPFAM" id="SSF56672">
    <property type="entry name" value="DNA/RNA polymerases"/>
    <property type="match status" value="1"/>
</dbReference>
<dbReference type="Pfam" id="PF00078">
    <property type="entry name" value="RVT_1"/>
    <property type="match status" value="1"/>
</dbReference>
<dbReference type="PANTHER" id="PTHR33116">
    <property type="entry name" value="REVERSE TRANSCRIPTASE ZINC-BINDING DOMAIN-CONTAINING PROTEIN-RELATED-RELATED"/>
    <property type="match status" value="1"/>
</dbReference>
<keyword evidence="2" id="KW-0695">RNA-directed DNA polymerase</keyword>
<dbReference type="CDD" id="cd01650">
    <property type="entry name" value="RT_nLTR_like"/>
    <property type="match status" value="1"/>
</dbReference>
<dbReference type="InterPro" id="IPR000477">
    <property type="entry name" value="RT_dom"/>
</dbReference>
<comment type="caution">
    <text evidence="2">The sequence shown here is derived from an EMBL/GenBank/DDBJ whole genome shotgun (WGS) entry which is preliminary data.</text>
</comment>
<evidence type="ECO:0000259" key="1">
    <source>
        <dbReference type="PROSITE" id="PS50878"/>
    </source>
</evidence>
<dbReference type="EMBL" id="BQNB010010685">
    <property type="protein sequence ID" value="GJS80621.1"/>
    <property type="molecule type" value="Genomic_DNA"/>
</dbReference>
<dbReference type="Pfam" id="PF14529">
    <property type="entry name" value="Exo_endo_phos_2"/>
    <property type="match status" value="1"/>
</dbReference>
<organism evidence="2 3">
    <name type="scientific">Tanacetum coccineum</name>
    <dbReference type="NCBI Taxonomy" id="301880"/>
    <lineage>
        <taxon>Eukaryota</taxon>
        <taxon>Viridiplantae</taxon>
        <taxon>Streptophyta</taxon>
        <taxon>Embryophyta</taxon>
        <taxon>Tracheophyta</taxon>
        <taxon>Spermatophyta</taxon>
        <taxon>Magnoliopsida</taxon>
        <taxon>eudicotyledons</taxon>
        <taxon>Gunneridae</taxon>
        <taxon>Pentapetalae</taxon>
        <taxon>asterids</taxon>
        <taxon>campanulids</taxon>
        <taxon>Asterales</taxon>
        <taxon>Asteraceae</taxon>
        <taxon>Asteroideae</taxon>
        <taxon>Anthemideae</taxon>
        <taxon>Anthemidinae</taxon>
        <taxon>Tanacetum</taxon>
    </lineage>
</organism>
<keyword evidence="2" id="KW-0808">Transferase</keyword>
<dbReference type="SUPFAM" id="SSF56219">
    <property type="entry name" value="DNase I-like"/>
    <property type="match status" value="1"/>
</dbReference>